<feature type="region of interest" description="Disordered" evidence="1">
    <location>
        <begin position="1"/>
        <end position="30"/>
    </location>
</feature>
<evidence type="ECO:0000313" key="3">
    <source>
        <dbReference type="Proteomes" id="UP001476798"/>
    </source>
</evidence>
<comment type="caution">
    <text evidence="2">The sequence shown here is derived from an EMBL/GenBank/DDBJ whole genome shotgun (WGS) entry which is preliminary data.</text>
</comment>
<keyword evidence="3" id="KW-1185">Reference proteome</keyword>
<reference evidence="2 3" key="1">
    <citation type="submission" date="2021-06" db="EMBL/GenBank/DDBJ databases">
        <authorList>
            <person name="Palmer J.M."/>
        </authorList>
    </citation>
    <scope>NUCLEOTIDE SEQUENCE [LARGE SCALE GENOMIC DNA]</scope>
    <source>
        <strain evidence="2 3">GA_2019</strain>
        <tissue evidence="2">Muscle</tissue>
    </source>
</reference>
<evidence type="ECO:0000256" key="1">
    <source>
        <dbReference type="SAM" id="MobiDB-lite"/>
    </source>
</evidence>
<feature type="non-terminal residue" evidence="2">
    <location>
        <position position="86"/>
    </location>
</feature>
<evidence type="ECO:0000313" key="2">
    <source>
        <dbReference type="EMBL" id="MEQ2164359.1"/>
    </source>
</evidence>
<dbReference type="EMBL" id="JAHRIO010020268">
    <property type="protein sequence ID" value="MEQ2164359.1"/>
    <property type="molecule type" value="Genomic_DNA"/>
</dbReference>
<name>A0ABV0MZ03_9TELE</name>
<feature type="compositionally biased region" description="Polar residues" evidence="1">
    <location>
        <begin position="19"/>
        <end position="28"/>
    </location>
</feature>
<accession>A0ABV0MZ03</accession>
<evidence type="ECO:0008006" key="4">
    <source>
        <dbReference type="Google" id="ProtNLM"/>
    </source>
</evidence>
<proteinExistence type="predicted"/>
<feature type="compositionally biased region" description="Polar residues" evidence="1">
    <location>
        <begin position="1"/>
        <end position="10"/>
    </location>
</feature>
<dbReference type="Proteomes" id="UP001476798">
    <property type="component" value="Unassembled WGS sequence"/>
</dbReference>
<gene>
    <name evidence="2" type="ORF">GOODEAATRI_005937</name>
</gene>
<protein>
    <recommendedName>
        <fullName evidence="4">Arginine vasotocin receptor</fullName>
    </recommendedName>
</protein>
<sequence>GWKRNSSGERPTSRADPGTVSSLPSASHPTAVCCDSQRPAGPCHLASHRIPRTHIGNPKYATSLPFPSLCALSLWVVSAPPLHPCL</sequence>
<organism evidence="2 3">
    <name type="scientific">Goodea atripinnis</name>
    <dbReference type="NCBI Taxonomy" id="208336"/>
    <lineage>
        <taxon>Eukaryota</taxon>
        <taxon>Metazoa</taxon>
        <taxon>Chordata</taxon>
        <taxon>Craniata</taxon>
        <taxon>Vertebrata</taxon>
        <taxon>Euteleostomi</taxon>
        <taxon>Actinopterygii</taxon>
        <taxon>Neopterygii</taxon>
        <taxon>Teleostei</taxon>
        <taxon>Neoteleostei</taxon>
        <taxon>Acanthomorphata</taxon>
        <taxon>Ovalentaria</taxon>
        <taxon>Atherinomorphae</taxon>
        <taxon>Cyprinodontiformes</taxon>
        <taxon>Goodeidae</taxon>
        <taxon>Goodea</taxon>
    </lineage>
</organism>
<feature type="non-terminal residue" evidence="2">
    <location>
        <position position="1"/>
    </location>
</feature>